<evidence type="ECO:0000313" key="2">
    <source>
        <dbReference type="Proteomes" id="UP000019678"/>
    </source>
</evidence>
<reference evidence="1 2" key="1">
    <citation type="submission" date="2013-05" db="EMBL/GenBank/DDBJ databases">
        <title>Genome assembly of Chondromyces apiculatus DSM 436.</title>
        <authorList>
            <person name="Sharma G."/>
            <person name="Khatri I."/>
            <person name="Kaur C."/>
            <person name="Mayilraj S."/>
            <person name="Subramanian S."/>
        </authorList>
    </citation>
    <scope>NUCLEOTIDE SEQUENCE [LARGE SCALE GENOMIC DNA]</scope>
    <source>
        <strain evidence="1 2">DSM 436</strain>
    </source>
</reference>
<gene>
    <name evidence="1" type="ORF">CAP_7927</name>
</gene>
<evidence type="ECO:0000313" key="1">
    <source>
        <dbReference type="EMBL" id="EYF01608.1"/>
    </source>
</evidence>
<sequence>MRVGASGAAVAQLDARTMPEGAGDVAEMQREAAALLKMAVKAAGVAGRPPPRRVVRWRA</sequence>
<dbReference type="STRING" id="1192034.CAP_7927"/>
<proteinExistence type="predicted"/>
<name>A0A017SXE3_9BACT</name>
<organism evidence="1 2">
    <name type="scientific">Chondromyces apiculatus DSM 436</name>
    <dbReference type="NCBI Taxonomy" id="1192034"/>
    <lineage>
        <taxon>Bacteria</taxon>
        <taxon>Pseudomonadati</taxon>
        <taxon>Myxococcota</taxon>
        <taxon>Polyangia</taxon>
        <taxon>Polyangiales</taxon>
        <taxon>Polyangiaceae</taxon>
        <taxon>Chondromyces</taxon>
    </lineage>
</organism>
<dbReference type="EMBL" id="ASRX01000075">
    <property type="protein sequence ID" value="EYF01608.1"/>
    <property type="molecule type" value="Genomic_DNA"/>
</dbReference>
<dbReference type="AlphaFoldDB" id="A0A017SXE3"/>
<comment type="caution">
    <text evidence="1">The sequence shown here is derived from an EMBL/GenBank/DDBJ whole genome shotgun (WGS) entry which is preliminary data.</text>
</comment>
<protein>
    <submittedName>
        <fullName evidence="1">Uncharacterized protein</fullName>
    </submittedName>
</protein>
<accession>A0A017SXE3</accession>
<dbReference type="Proteomes" id="UP000019678">
    <property type="component" value="Unassembled WGS sequence"/>
</dbReference>
<keyword evidence="2" id="KW-1185">Reference proteome</keyword>